<name>A0A0L0DQY4_THETB</name>
<keyword evidence="1" id="KW-1133">Transmembrane helix</keyword>
<feature type="transmembrane region" description="Helical" evidence="1">
    <location>
        <begin position="6"/>
        <end position="32"/>
    </location>
</feature>
<dbReference type="EMBL" id="GL349438">
    <property type="protein sequence ID" value="KNC54714.1"/>
    <property type="molecule type" value="Genomic_DNA"/>
</dbReference>
<dbReference type="RefSeq" id="XP_013761614.1">
    <property type="nucleotide sequence ID" value="XM_013906160.1"/>
</dbReference>
<dbReference type="GeneID" id="25561310"/>
<keyword evidence="1" id="KW-0472">Membrane</keyword>
<dbReference type="Proteomes" id="UP000054408">
    <property type="component" value="Unassembled WGS sequence"/>
</dbReference>
<accession>A0A0L0DQY4</accession>
<feature type="transmembrane region" description="Helical" evidence="1">
    <location>
        <begin position="79"/>
        <end position="112"/>
    </location>
</feature>
<keyword evidence="3" id="KW-1185">Reference proteome</keyword>
<keyword evidence="1" id="KW-0812">Transmembrane</keyword>
<feature type="transmembrane region" description="Helical" evidence="1">
    <location>
        <begin position="39"/>
        <end position="59"/>
    </location>
</feature>
<organism evidence="2 3">
    <name type="scientific">Thecamonas trahens ATCC 50062</name>
    <dbReference type="NCBI Taxonomy" id="461836"/>
    <lineage>
        <taxon>Eukaryota</taxon>
        <taxon>Apusozoa</taxon>
        <taxon>Apusomonadida</taxon>
        <taxon>Apusomonadidae</taxon>
        <taxon>Thecamonas</taxon>
    </lineage>
</organism>
<gene>
    <name evidence="2" type="ORF">AMSG_01564</name>
</gene>
<evidence type="ECO:0000256" key="1">
    <source>
        <dbReference type="SAM" id="Phobius"/>
    </source>
</evidence>
<protein>
    <submittedName>
        <fullName evidence="2">Uncharacterized protein</fullName>
    </submittedName>
</protein>
<dbReference type="AlphaFoldDB" id="A0A0L0DQY4"/>
<proteinExistence type="predicted"/>
<reference evidence="2 3" key="1">
    <citation type="submission" date="2010-05" db="EMBL/GenBank/DDBJ databases">
        <title>The Genome Sequence of Thecamonas trahens ATCC 50062.</title>
        <authorList>
            <consortium name="The Broad Institute Genome Sequencing Platform"/>
            <person name="Russ C."/>
            <person name="Cuomo C."/>
            <person name="Shea T."/>
            <person name="Young S.K."/>
            <person name="Zeng Q."/>
            <person name="Koehrsen M."/>
            <person name="Haas B."/>
            <person name="Borodovsky M."/>
            <person name="Guigo R."/>
            <person name="Alvarado L."/>
            <person name="Berlin A."/>
            <person name="Bochicchio J."/>
            <person name="Borenstein D."/>
            <person name="Chapman S."/>
            <person name="Chen Z."/>
            <person name="Freedman E."/>
            <person name="Gellesch M."/>
            <person name="Goldberg J."/>
            <person name="Griggs A."/>
            <person name="Gujja S."/>
            <person name="Heilman E."/>
            <person name="Heiman D."/>
            <person name="Hepburn T."/>
            <person name="Howarth C."/>
            <person name="Jen D."/>
            <person name="Larson L."/>
            <person name="Mehta T."/>
            <person name="Park D."/>
            <person name="Pearson M."/>
            <person name="Roberts A."/>
            <person name="Saif S."/>
            <person name="Shenoy N."/>
            <person name="Sisk P."/>
            <person name="Stolte C."/>
            <person name="Sykes S."/>
            <person name="Thomson T."/>
            <person name="Walk T."/>
            <person name="White J."/>
            <person name="Yandava C."/>
            <person name="Burger G."/>
            <person name="Gray M.W."/>
            <person name="Holland P.W.H."/>
            <person name="King N."/>
            <person name="Lang F.B.F."/>
            <person name="Roger A.J."/>
            <person name="Ruiz-Trillo I."/>
            <person name="Lander E."/>
            <person name="Nusbaum C."/>
        </authorList>
    </citation>
    <scope>NUCLEOTIDE SEQUENCE [LARGE SCALE GENOMIC DNA]</scope>
    <source>
        <strain evidence="2 3">ATCC 50062</strain>
    </source>
</reference>
<sequence length="136" mass="14182">MGSEGLFNAVVALITMFLAGLYGVYVFIALIIPFGSAKSVIIGCFLIFFVCVIIAVELVAPGPLMENVAMLGKFWGMGFWFIFLGVLIISTGGLGLIVTILMLLWGCVLVLFSLLPIGGKRPLFGSAGGSVSGSAA</sequence>
<evidence type="ECO:0000313" key="2">
    <source>
        <dbReference type="EMBL" id="KNC54714.1"/>
    </source>
</evidence>
<evidence type="ECO:0000313" key="3">
    <source>
        <dbReference type="Proteomes" id="UP000054408"/>
    </source>
</evidence>